<dbReference type="CDD" id="cd13565">
    <property type="entry name" value="PBP2_PstS"/>
    <property type="match status" value="1"/>
</dbReference>
<comment type="caution">
    <text evidence="9">The sequence shown here is derived from an EMBL/GenBank/DDBJ whole genome shotgun (WGS) entry which is preliminary data.</text>
</comment>
<name>A0A7Y9J9K4_9ACTN</name>
<accession>A0A7Y9J9K4</accession>
<organism evidence="9 10">
    <name type="scientific">Nocardioides panaciterrulae</name>
    <dbReference type="NCBI Taxonomy" id="661492"/>
    <lineage>
        <taxon>Bacteria</taxon>
        <taxon>Bacillati</taxon>
        <taxon>Actinomycetota</taxon>
        <taxon>Actinomycetes</taxon>
        <taxon>Propionibacteriales</taxon>
        <taxon>Nocardioidaceae</taxon>
        <taxon>Nocardioides</taxon>
    </lineage>
</organism>
<proteinExistence type="inferred from homology"/>
<feature type="signal peptide" evidence="7">
    <location>
        <begin position="1"/>
        <end position="27"/>
    </location>
</feature>
<keyword evidence="2 4" id="KW-0813">Transport</keyword>
<gene>
    <name evidence="9" type="ORF">BJZ21_000516</name>
</gene>
<evidence type="ECO:0000256" key="3">
    <source>
        <dbReference type="ARBA" id="ARBA00022592"/>
    </source>
</evidence>
<dbReference type="RefSeq" id="WP_179662325.1">
    <property type="nucleotide sequence ID" value="NZ_JACCBG010000001.1"/>
</dbReference>
<dbReference type="AlphaFoldDB" id="A0A7Y9J9K4"/>
<evidence type="ECO:0000256" key="5">
    <source>
        <dbReference type="PIRSR" id="PIRSR002756-1"/>
    </source>
</evidence>
<dbReference type="PANTHER" id="PTHR42996">
    <property type="entry name" value="PHOSPHATE-BINDING PROTEIN PSTS"/>
    <property type="match status" value="1"/>
</dbReference>
<dbReference type="GO" id="GO:0042301">
    <property type="term" value="F:phosphate ion binding"/>
    <property type="evidence" value="ECO:0007669"/>
    <property type="project" value="InterPro"/>
</dbReference>
<protein>
    <recommendedName>
        <fullName evidence="4">Phosphate-binding protein</fullName>
    </recommendedName>
</protein>
<evidence type="ECO:0000313" key="10">
    <source>
        <dbReference type="Proteomes" id="UP000535511"/>
    </source>
</evidence>
<evidence type="ECO:0000256" key="6">
    <source>
        <dbReference type="SAM" id="MobiDB-lite"/>
    </source>
</evidence>
<dbReference type="InterPro" id="IPR005673">
    <property type="entry name" value="ABC_phos-bd_PstS"/>
</dbReference>
<dbReference type="InterPro" id="IPR050962">
    <property type="entry name" value="Phosphate-bind_PstS"/>
</dbReference>
<feature type="binding site" evidence="5">
    <location>
        <position position="100"/>
    </location>
    <ligand>
        <name>phosphate</name>
        <dbReference type="ChEBI" id="CHEBI:43474"/>
    </ligand>
</feature>
<feature type="region of interest" description="Disordered" evidence="6">
    <location>
        <begin position="169"/>
        <end position="189"/>
    </location>
</feature>
<feature type="domain" description="PBP" evidence="8">
    <location>
        <begin position="37"/>
        <end position="335"/>
    </location>
</feature>
<dbReference type="Pfam" id="PF12849">
    <property type="entry name" value="PBP_like_2"/>
    <property type="match status" value="1"/>
</dbReference>
<dbReference type="InterPro" id="IPR024370">
    <property type="entry name" value="PBP_domain"/>
</dbReference>
<feature type="binding site" evidence="5">
    <location>
        <begin position="189"/>
        <end position="191"/>
    </location>
    <ligand>
        <name>phosphate</name>
        <dbReference type="ChEBI" id="CHEBI:43474"/>
    </ligand>
</feature>
<evidence type="ECO:0000256" key="2">
    <source>
        <dbReference type="ARBA" id="ARBA00022448"/>
    </source>
</evidence>
<feature type="chain" id="PRO_5031252626" description="Phosphate-binding protein" evidence="7">
    <location>
        <begin position="28"/>
        <end position="368"/>
    </location>
</feature>
<feature type="binding site" evidence="5">
    <location>
        <begin position="51"/>
        <end position="53"/>
    </location>
    <ligand>
        <name>phosphate</name>
        <dbReference type="ChEBI" id="CHEBI:43474"/>
    </ligand>
</feature>
<dbReference type="SUPFAM" id="SSF53850">
    <property type="entry name" value="Periplasmic binding protein-like II"/>
    <property type="match status" value="1"/>
</dbReference>
<feature type="binding site" evidence="5">
    <location>
        <position position="82"/>
    </location>
    <ligand>
        <name>phosphate</name>
        <dbReference type="ChEBI" id="CHEBI:43474"/>
    </ligand>
</feature>
<dbReference type="GO" id="GO:0043190">
    <property type="term" value="C:ATP-binding cassette (ABC) transporter complex"/>
    <property type="evidence" value="ECO:0007669"/>
    <property type="project" value="InterPro"/>
</dbReference>
<dbReference type="Gene3D" id="3.40.190.10">
    <property type="entry name" value="Periplasmic binding protein-like II"/>
    <property type="match status" value="2"/>
</dbReference>
<keyword evidence="3 4" id="KW-0592">Phosphate transport</keyword>
<keyword evidence="10" id="KW-1185">Reference proteome</keyword>
<dbReference type="EMBL" id="JACCBG010000001">
    <property type="protein sequence ID" value="NYD40433.1"/>
    <property type="molecule type" value="Genomic_DNA"/>
</dbReference>
<evidence type="ECO:0000256" key="1">
    <source>
        <dbReference type="ARBA" id="ARBA00008725"/>
    </source>
</evidence>
<evidence type="ECO:0000256" key="4">
    <source>
        <dbReference type="PIRNR" id="PIRNR002756"/>
    </source>
</evidence>
<keyword evidence="7" id="KW-0732">Signal</keyword>
<reference evidence="9 10" key="1">
    <citation type="submission" date="2020-07" db="EMBL/GenBank/DDBJ databases">
        <title>Sequencing the genomes of 1000 actinobacteria strains.</title>
        <authorList>
            <person name="Klenk H.-P."/>
        </authorList>
    </citation>
    <scope>NUCLEOTIDE SEQUENCE [LARGE SCALE GENOMIC DNA]</scope>
    <source>
        <strain evidence="9 10">DSM 21350</strain>
    </source>
</reference>
<dbReference type="PANTHER" id="PTHR42996:SF1">
    <property type="entry name" value="PHOSPHATE-BINDING PROTEIN PSTS"/>
    <property type="match status" value="1"/>
</dbReference>
<dbReference type="NCBIfam" id="TIGR00975">
    <property type="entry name" value="3a0107s03"/>
    <property type="match status" value="1"/>
</dbReference>
<sequence length="368" mass="37575">MKRTSIRRAALPGIAVLGLAVSVSACAAGNETSNSGSASGSLSGTLNGGGSSAQESAMSAWRAGFQSQNGDGVTVNYDPVGSGTGRANFISGAYMFAGSDAALSTDAGELDKAKQRCGGDVIEVPDYVSPIAVIYHLDGVDNLQLSPETLADIFAGKITTWDDPAIAKDNPDAQLPSTRITPVHRADDSGTTENFTDYLNQASNGHWKWEKDGVWPIKGGESGEGTSGLVAAVKAGQGTIGYADESQAGDLGQAAIKVGSSYNKPSAEGAAKVLAVSPKVPGRGKNDMAIAVDRTTTEPGAYPIMLTSYLIACPTYDNANDAALVKGFMSYIVSDAGQKAAAEQAGSAPLDPKLASEASSIIDQISGK</sequence>
<evidence type="ECO:0000256" key="7">
    <source>
        <dbReference type="SAM" id="SignalP"/>
    </source>
</evidence>
<evidence type="ECO:0000259" key="8">
    <source>
        <dbReference type="Pfam" id="PF12849"/>
    </source>
</evidence>
<dbReference type="GO" id="GO:0035435">
    <property type="term" value="P:phosphate ion transmembrane transport"/>
    <property type="evidence" value="ECO:0007669"/>
    <property type="project" value="InterPro"/>
</dbReference>
<dbReference type="PROSITE" id="PS51257">
    <property type="entry name" value="PROKAR_LIPOPROTEIN"/>
    <property type="match status" value="1"/>
</dbReference>
<evidence type="ECO:0000313" key="9">
    <source>
        <dbReference type="EMBL" id="NYD40433.1"/>
    </source>
</evidence>
<comment type="similarity">
    <text evidence="1 4">Belongs to the PstS family.</text>
</comment>
<dbReference type="Proteomes" id="UP000535511">
    <property type="component" value="Unassembled WGS sequence"/>
</dbReference>
<dbReference type="PIRSF" id="PIRSF002756">
    <property type="entry name" value="PstS"/>
    <property type="match status" value="1"/>
</dbReference>